<name>A0A6J7PFB0_9ZZZZ</name>
<protein>
    <submittedName>
        <fullName evidence="5">Unannotated protein</fullName>
    </submittedName>
</protein>
<organism evidence="5">
    <name type="scientific">freshwater metagenome</name>
    <dbReference type="NCBI Taxonomy" id="449393"/>
    <lineage>
        <taxon>unclassified sequences</taxon>
        <taxon>metagenomes</taxon>
        <taxon>ecological metagenomes</taxon>
    </lineage>
</organism>
<dbReference type="PANTHER" id="PTHR33204:SF18">
    <property type="entry name" value="TRANSCRIPTIONAL REGULATORY PROTEIN"/>
    <property type="match status" value="1"/>
</dbReference>
<dbReference type="GO" id="GO:0003677">
    <property type="term" value="F:DNA binding"/>
    <property type="evidence" value="ECO:0007669"/>
    <property type="project" value="UniProtKB-KW"/>
</dbReference>
<reference evidence="5" key="1">
    <citation type="submission" date="2020-05" db="EMBL/GenBank/DDBJ databases">
        <authorList>
            <person name="Chiriac C."/>
            <person name="Salcher M."/>
            <person name="Ghai R."/>
            <person name="Kavagutti S V."/>
        </authorList>
    </citation>
    <scope>NUCLEOTIDE SEQUENCE</scope>
</reference>
<dbReference type="Gene3D" id="1.10.10.10">
    <property type="entry name" value="Winged helix-like DNA-binding domain superfamily/Winged helix DNA-binding domain"/>
    <property type="match status" value="1"/>
</dbReference>
<dbReference type="Pfam" id="PF01638">
    <property type="entry name" value="HxlR"/>
    <property type="match status" value="1"/>
</dbReference>
<sequence length="110" mass="12816">MLGMSPRKNLDHLEHGLADALGVMGEWWTPLVIWNIYLGSHRFEQLQASLGIARNILTNRLKTLVEYKIVEKREYSSKPRRYEYHLTARGEALIPILAELEKWGVKMVKK</sequence>
<evidence type="ECO:0000256" key="2">
    <source>
        <dbReference type="ARBA" id="ARBA00023125"/>
    </source>
</evidence>
<proteinExistence type="predicted"/>
<evidence type="ECO:0000313" key="5">
    <source>
        <dbReference type="EMBL" id="CAB5001883.1"/>
    </source>
</evidence>
<dbReference type="InterPro" id="IPR036388">
    <property type="entry name" value="WH-like_DNA-bd_sf"/>
</dbReference>
<gene>
    <name evidence="5" type="ORF">UFOPK4057_00355</name>
</gene>
<evidence type="ECO:0000256" key="3">
    <source>
        <dbReference type="ARBA" id="ARBA00023163"/>
    </source>
</evidence>
<keyword evidence="1" id="KW-0805">Transcription regulation</keyword>
<keyword evidence="2" id="KW-0238">DNA-binding</keyword>
<dbReference type="InterPro" id="IPR036390">
    <property type="entry name" value="WH_DNA-bd_sf"/>
</dbReference>
<accession>A0A6J7PFB0</accession>
<dbReference type="PROSITE" id="PS51118">
    <property type="entry name" value="HTH_HXLR"/>
    <property type="match status" value="1"/>
</dbReference>
<keyword evidence="3" id="KW-0804">Transcription</keyword>
<dbReference type="InterPro" id="IPR002577">
    <property type="entry name" value="HTH_HxlR"/>
</dbReference>
<dbReference type="PANTHER" id="PTHR33204">
    <property type="entry name" value="TRANSCRIPTIONAL REGULATOR, MARR FAMILY"/>
    <property type="match status" value="1"/>
</dbReference>
<dbReference type="SUPFAM" id="SSF46785">
    <property type="entry name" value="Winged helix' DNA-binding domain"/>
    <property type="match status" value="1"/>
</dbReference>
<evidence type="ECO:0000256" key="1">
    <source>
        <dbReference type="ARBA" id="ARBA00023015"/>
    </source>
</evidence>
<dbReference type="AlphaFoldDB" id="A0A6J7PFB0"/>
<dbReference type="EMBL" id="CAFBPC010000059">
    <property type="protein sequence ID" value="CAB5001883.1"/>
    <property type="molecule type" value="Genomic_DNA"/>
</dbReference>
<feature type="domain" description="HTH hxlR-type" evidence="4">
    <location>
        <begin position="5"/>
        <end position="110"/>
    </location>
</feature>
<evidence type="ECO:0000259" key="4">
    <source>
        <dbReference type="PROSITE" id="PS51118"/>
    </source>
</evidence>